<name>A0A2T0UF18_9ACTN</name>
<dbReference type="OrthoDB" id="5194630at2"/>
<feature type="compositionally biased region" description="Basic and acidic residues" evidence="1">
    <location>
        <begin position="93"/>
        <end position="104"/>
    </location>
</feature>
<accession>A0A2T0UF18</accession>
<dbReference type="Proteomes" id="UP000238176">
    <property type="component" value="Unassembled WGS sequence"/>
</dbReference>
<feature type="region of interest" description="Disordered" evidence="1">
    <location>
        <begin position="92"/>
        <end position="111"/>
    </location>
</feature>
<evidence type="ECO:0000259" key="2">
    <source>
        <dbReference type="Pfam" id="PF00583"/>
    </source>
</evidence>
<keyword evidence="4" id="KW-1185">Reference proteome</keyword>
<reference evidence="3 4" key="1">
    <citation type="submission" date="2018-03" db="EMBL/GenBank/DDBJ databases">
        <title>Genomic Encyclopedia of Type Strains, Phase III (KMG-III): the genomes of soil and plant-associated and newly described type strains.</title>
        <authorList>
            <person name="Whitman W."/>
        </authorList>
    </citation>
    <scope>NUCLEOTIDE SEQUENCE [LARGE SCALE GENOMIC DNA]</scope>
    <source>
        <strain evidence="3 4">CGMCC 4.7067</strain>
    </source>
</reference>
<dbReference type="InterPro" id="IPR016181">
    <property type="entry name" value="Acyl_CoA_acyltransferase"/>
</dbReference>
<evidence type="ECO:0000313" key="3">
    <source>
        <dbReference type="EMBL" id="PRY56417.1"/>
    </source>
</evidence>
<feature type="domain" description="N-acetyltransferase" evidence="2">
    <location>
        <begin position="19"/>
        <end position="86"/>
    </location>
</feature>
<gene>
    <name evidence="3" type="ORF">B0I28_10966</name>
</gene>
<proteinExistence type="predicted"/>
<dbReference type="Pfam" id="PF00583">
    <property type="entry name" value="Acetyltransf_1"/>
    <property type="match status" value="1"/>
</dbReference>
<dbReference type="AlphaFoldDB" id="A0A2T0UF18"/>
<comment type="caution">
    <text evidence="3">The sequence shown here is derived from an EMBL/GenBank/DDBJ whole genome shotgun (WGS) entry which is preliminary data.</text>
</comment>
<sequence>MTIYRSSDDTEYTVAYDQAGYTDGDAPAHHWSAVTLDGETISELWAQIDDEDGIQFRAGQIIQVETEPAYRREGIARQLYAIAYEQLGGALHHSPEEHRTHDGHAWAQAVD</sequence>
<evidence type="ECO:0000256" key="1">
    <source>
        <dbReference type="SAM" id="MobiDB-lite"/>
    </source>
</evidence>
<dbReference type="EMBL" id="PVTJ01000009">
    <property type="protein sequence ID" value="PRY56417.1"/>
    <property type="molecule type" value="Genomic_DNA"/>
</dbReference>
<dbReference type="RefSeq" id="WP_106365847.1">
    <property type="nucleotide sequence ID" value="NZ_PVTJ01000009.1"/>
</dbReference>
<organism evidence="3 4">
    <name type="scientific">Glycomyces artemisiae</name>
    <dbReference type="NCBI Taxonomy" id="1076443"/>
    <lineage>
        <taxon>Bacteria</taxon>
        <taxon>Bacillati</taxon>
        <taxon>Actinomycetota</taxon>
        <taxon>Actinomycetes</taxon>
        <taxon>Glycomycetales</taxon>
        <taxon>Glycomycetaceae</taxon>
        <taxon>Glycomyces</taxon>
    </lineage>
</organism>
<dbReference type="GO" id="GO:0016747">
    <property type="term" value="F:acyltransferase activity, transferring groups other than amino-acyl groups"/>
    <property type="evidence" value="ECO:0007669"/>
    <property type="project" value="InterPro"/>
</dbReference>
<dbReference type="InterPro" id="IPR000182">
    <property type="entry name" value="GNAT_dom"/>
</dbReference>
<dbReference type="SUPFAM" id="SSF55729">
    <property type="entry name" value="Acyl-CoA N-acyltransferases (Nat)"/>
    <property type="match status" value="1"/>
</dbReference>
<evidence type="ECO:0000313" key="4">
    <source>
        <dbReference type="Proteomes" id="UP000238176"/>
    </source>
</evidence>
<protein>
    <recommendedName>
        <fullName evidence="2">N-acetyltransferase domain-containing protein</fullName>
    </recommendedName>
</protein>